<gene>
    <name evidence="1" type="ORF">GCM10022254_66730</name>
</gene>
<keyword evidence="2" id="KW-1185">Reference proteome</keyword>
<protein>
    <submittedName>
        <fullName evidence="1">Uncharacterized protein</fullName>
    </submittedName>
</protein>
<reference evidence="2" key="1">
    <citation type="journal article" date="2019" name="Int. J. Syst. Evol. Microbiol.">
        <title>The Global Catalogue of Microorganisms (GCM) 10K type strain sequencing project: providing services to taxonomists for standard genome sequencing and annotation.</title>
        <authorList>
            <consortium name="The Broad Institute Genomics Platform"/>
            <consortium name="The Broad Institute Genome Sequencing Center for Infectious Disease"/>
            <person name="Wu L."/>
            <person name="Ma J."/>
        </authorList>
    </citation>
    <scope>NUCLEOTIDE SEQUENCE [LARGE SCALE GENOMIC DNA]</scope>
    <source>
        <strain evidence="2">JCM 17440</strain>
    </source>
</reference>
<sequence>MDVNLIDEDDAGCVRQRFYGSGFGPVDLMELTIRSYLATCTRNGLTMLEALTQLTHGQPWLPSAAH</sequence>
<accession>A0ABP8CLZ7</accession>
<dbReference type="EMBL" id="BAABAS010000026">
    <property type="protein sequence ID" value="GAA4240758.1"/>
    <property type="molecule type" value="Genomic_DNA"/>
</dbReference>
<name>A0ABP8CLZ7_9ACTN</name>
<organism evidence="1 2">
    <name type="scientific">Actinomadura meridiana</name>
    <dbReference type="NCBI Taxonomy" id="559626"/>
    <lineage>
        <taxon>Bacteria</taxon>
        <taxon>Bacillati</taxon>
        <taxon>Actinomycetota</taxon>
        <taxon>Actinomycetes</taxon>
        <taxon>Streptosporangiales</taxon>
        <taxon>Thermomonosporaceae</taxon>
        <taxon>Actinomadura</taxon>
    </lineage>
</organism>
<evidence type="ECO:0000313" key="2">
    <source>
        <dbReference type="Proteomes" id="UP001501710"/>
    </source>
</evidence>
<comment type="caution">
    <text evidence="1">The sequence shown here is derived from an EMBL/GenBank/DDBJ whole genome shotgun (WGS) entry which is preliminary data.</text>
</comment>
<proteinExistence type="predicted"/>
<dbReference type="Proteomes" id="UP001501710">
    <property type="component" value="Unassembled WGS sequence"/>
</dbReference>
<evidence type="ECO:0000313" key="1">
    <source>
        <dbReference type="EMBL" id="GAA4240758.1"/>
    </source>
</evidence>